<comment type="caution">
    <text evidence="2">The sequence shown here is derived from an EMBL/GenBank/DDBJ whole genome shotgun (WGS) entry which is preliminary data.</text>
</comment>
<evidence type="ECO:0000313" key="3">
    <source>
        <dbReference type="Proteomes" id="UP000784294"/>
    </source>
</evidence>
<dbReference type="Proteomes" id="UP000784294">
    <property type="component" value="Unassembled WGS sequence"/>
</dbReference>
<keyword evidence="3" id="KW-1185">Reference proteome</keyword>
<dbReference type="OrthoDB" id="10047121at2759"/>
<dbReference type="EMBL" id="CAAALY010006989">
    <property type="protein sequence ID" value="VEL09693.1"/>
    <property type="molecule type" value="Genomic_DNA"/>
</dbReference>
<reference evidence="2" key="1">
    <citation type="submission" date="2018-11" db="EMBL/GenBank/DDBJ databases">
        <authorList>
            <consortium name="Pathogen Informatics"/>
        </authorList>
    </citation>
    <scope>NUCLEOTIDE SEQUENCE</scope>
</reference>
<dbReference type="InterPro" id="IPR058912">
    <property type="entry name" value="HTH_animal"/>
</dbReference>
<evidence type="ECO:0000259" key="1">
    <source>
        <dbReference type="Pfam" id="PF26215"/>
    </source>
</evidence>
<sequence length="137" mass="16517">MNELDEKIKFTMDVEEEERLAFLDVELIRSTETLKWKLLKKNLYAGILLNFKFHHKYKMKIGILRSMIIRSLRLTDGEFWDEELEKFTRISLGNGYPREVIQRYILAVKSQWRDGDHERKIKMEKESVKWIVSLPVN</sequence>
<organism evidence="2 3">
    <name type="scientific">Protopolystoma xenopodis</name>
    <dbReference type="NCBI Taxonomy" id="117903"/>
    <lineage>
        <taxon>Eukaryota</taxon>
        <taxon>Metazoa</taxon>
        <taxon>Spiralia</taxon>
        <taxon>Lophotrochozoa</taxon>
        <taxon>Platyhelminthes</taxon>
        <taxon>Monogenea</taxon>
        <taxon>Polyopisthocotylea</taxon>
        <taxon>Polystomatidea</taxon>
        <taxon>Polystomatidae</taxon>
        <taxon>Protopolystoma</taxon>
    </lineage>
</organism>
<evidence type="ECO:0000313" key="2">
    <source>
        <dbReference type="EMBL" id="VEL09693.1"/>
    </source>
</evidence>
<gene>
    <name evidence="2" type="ORF">PXEA_LOCUS3133</name>
</gene>
<dbReference type="PANTHER" id="PTHR21301">
    <property type="entry name" value="REVERSE TRANSCRIPTASE"/>
    <property type="match status" value="1"/>
</dbReference>
<accession>A0A3S5A891</accession>
<feature type="domain" description="Helix-turn-helix" evidence="1">
    <location>
        <begin position="47"/>
        <end position="105"/>
    </location>
</feature>
<proteinExistence type="predicted"/>
<dbReference type="Pfam" id="PF26215">
    <property type="entry name" value="HTH_animal"/>
    <property type="match status" value="1"/>
</dbReference>
<name>A0A3S5A891_9PLAT</name>
<dbReference type="PANTHER" id="PTHR21301:SF10">
    <property type="entry name" value="REVERSE TRANSCRIPTASE DOMAIN-CONTAINING PROTEIN"/>
    <property type="match status" value="1"/>
</dbReference>
<protein>
    <recommendedName>
        <fullName evidence="1">Helix-turn-helix domain-containing protein</fullName>
    </recommendedName>
</protein>
<dbReference type="AlphaFoldDB" id="A0A3S5A891"/>